<dbReference type="GO" id="GO:1901053">
    <property type="term" value="P:sarcosine catabolic process"/>
    <property type="evidence" value="ECO:0007669"/>
    <property type="project" value="InterPro"/>
</dbReference>
<dbReference type="EMBL" id="FQUH01000017">
    <property type="protein sequence ID" value="SHF79528.1"/>
    <property type="molecule type" value="Genomic_DNA"/>
</dbReference>
<dbReference type="Gene3D" id="3.30.70.1520">
    <property type="entry name" value="Heterotetrameric sarcosine oxidase"/>
    <property type="match status" value="1"/>
</dbReference>
<sequence length="221" mass="24173">MSDVLSPEKQQVSEADLVAVMDQYALVPSQTPLHMSKKASVASHSTTAGVTMKEVALLGHLILRGDSHDQGLVDAVEKVLGLSLPTLPLTSSEKDDKAICWMSPDEWLILVPGEQAYAVEIALRDHLAGHFSIVNQSSGQTVIELSGPQAVNMLKKSTTLDVHPKEFPVGKIAGSVLAKSSAVFRRADEQRWQIIVRRSFADYIWRWLADAGKEYGLSIEK</sequence>
<evidence type="ECO:0000313" key="1">
    <source>
        <dbReference type="EMBL" id="SHF79528.1"/>
    </source>
</evidence>
<protein>
    <submittedName>
        <fullName evidence="1">Sarcosine oxidase subunit gamma</fullName>
    </submittedName>
</protein>
<reference evidence="2" key="1">
    <citation type="submission" date="2016-11" db="EMBL/GenBank/DDBJ databases">
        <authorList>
            <person name="Varghese N."/>
            <person name="Submissions S."/>
        </authorList>
    </citation>
    <scope>NUCLEOTIDE SEQUENCE [LARGE SCALE GENOMIC DNA]</scope>
    <source>
        <strain evidence="2">DSM 21264</strain>
    </source>
</reference>
<accession>A0A1M5EJU0</accession>
<gene>
    <name evidence="1" type="ORF">SAMN02745781_03182</name>
</gene>
<dbReference type="Gene3D" id="3.30.1360.120">
    <property type="entry name" value="Probable tRNA modification gtpase trme, domain 1"/>
    <property type="match status" value="1"/>
</dbReference>
<keyword evidence="2" id="KW-1185">Reference proteome</keyword>
<dbReference type="InterPro" id="IPR006280">
    <property type="entry name" value="SoxG_het"/>
</dbReference>
<dbReference type="RefSeq" id="WP_077316212.1">
    <property type="nucleotide sequence ID" value="NZ_FQUH01000017.1"/>
</dbReference>
<dbReference type="InterPro" id="IPR007375">
    <property type="entry name" value="SoxG"/>
</dbReference>
<dbReference type="GO" id="GO:0008115">
    <property type="term" value="F:sarcosine oxidase activity"/>
    <property type="evidence" value="ECO:0007669"/>
    <property type="project" value="InterPro"/>
</dbReference>
<dbReference type="SUPFAM" id="SSF103025">
    <property type="entry name" value="Folate-binding domain"/>
    <property type="match status" value="1"/>
</dbReference>
<dbReference type="InterPro" id="IPR027266">
    <property type="entry name" value="TrmE/GcvT-like"/>
</dbReference>
<dbReference type="NCBIfam" id="TIGR01375">
    <property type="entry name" value="soxG"/>
    <property type="match status" value="1"/>
</dbReference>
<organism evidence="1 2">
    <name type="scientific">Vibrio gazogenes DSM 21264 = NBRC 103151</name>
    <dbReference type="NCBI Taxonomy" id="1123492"/>
    <lineage>
        <taxon>Bacteria</taxon>
        <taxon>Pseudomonadati</taxon>
        <taxon>Pseudomonadota</taxon>
        <taxon>Gammaproteobacteria</taxon>
        <taxon>Vibrionales</taxon>
        <taxon>Vibrionaceae</taxon>
        <taxon>Vibrio</taxon>
    </lineage>
</organism>
<evidence type="ECO:0000313" key="2">
    <source>
        <dbReference type="Proteomes" id="UP000184159"/>
    </source>
</evidence>
<dbReference type="Proteomes" id="UP000184159">
    <property type="component" value="Unassembled WGS sequence"/>
</dbReference>
<proteinExistence type="predicted"/>
<name>A0A1M5EJU0_VIBGA</name>
<dbReference type="Pfam" id="PF04268">
    <property type="entry name" value="SoxG"/>
    <property type="match status" value="1"/>
</dbReference>
<dbReference type="AlphaFoldDB" id="A0A1M5EJU0"/>